<dbReference type="PROSITE" id="PS51205">
    <property type="entry name" value="VPS9"/>
    <property type="match status" value="1"/>
</dbReference>
<evidence type="ECO:0000313" key="4">
    <source>
        <dbReference type="EMBL" id="SPO38859.1"/>
    </source>
</evidence>
<dbReference type="GO" id="GO:0097422">
    <property type="term" value="C:tubular endosome"/>
    <property type="evidence" value="ECO:0007669"/>
    <property type="project" value="TreeGrafter"/>
</dbReference>
<feature type="region of interest" description="Disordered" evidence="2">
    <location>
        <begin position="280"/>
        <end position="299"/>
    </location>
</feature>
<feature type="region of interest" description="Disordered" evidence="2">
    <location>
        <begin position="1195"/>
        <end position="1317"/>
    </location>
</feature>
<dbReference type="SUPFAM" id="SSF109993">
    <property type="entry name" value="VPS9 domain"/>
    <property type="match status" value="1"/>
</dbReference>
<feature type="compositionally biased region" description="Polar residues" evidence="2">
    <location>
        <begin position="232"/>
        <end position="248"/>
    </location>
</feature>
<evidence type="ECO:0000256" key="1">
    <source>
        <dbReference type="ARBA" id="ARBA00007428"/>
    </source>
</evidence>
<name>A0A5C3F602_9BASI</name>
<feature type="compositionally biased region" description="Low complexity" evidence="2">
    <location>
        <begin position="1294"/>
        <end position="1303"/>
    </location>
</feature>
<feature type="compositionally biased region" description="Polar residues" evidence="2">
    <location>
        <begin position="1126"/>
        <end position="1144"/>
    </location>
</feature>
<feature type="compositionally biased region" description="Polar residues" evidence="2">
    <location>
        <begin position="1267"/>
        <end position="1277"/>
    </location>
</feature>
<feature type="compositionally biased region" description="Low complexity" evidence="2">
    <location>
        <begin position="978"/>
        <end position="996"/>
    </location>
</feature>
<keyword evidence="5" id="KW-1185">Reference proteome</keyword>
<feature type="region of interest" description="Disordered" evidence="2">
    <location>
        <begin position="1503"/>
        <end position="1547"/>
    </location>
</feature>
<dbReference type="GO" id="GO:0005770">
    <property type="term" value="C:late endosome"/>
    <property type="evidence" value="ECO:0007669"/>
    <property type="project" value="TreeGrafter"/>
</dbReference>
<dbReference type="PANTHER" id="PTHR24170">
    <property type="entry name" value="ANKYRIN REPEAT DOMAIN-CONTAINING PROTEIN 27"/>
    <property type="match status" value="1"/>
</dbReference>
<feature type="compositionally biased region" description="Low complexity" evidence="2">
    <location>
        <begin position="1244"/>
        <end position="1256"/>
    </location>
</feature>
<dbReference type="GO" id="GO:0000149">
    <property type="term" value="F:SNARE binding"/>
    <property type="evidence" value="ECO:0007669"/>
    <property type="project" value="TreeGrafter"/>
</dbReference>
<feature type="compositionally biased region" description="Low complexity" evidence="2">
    <location>
        <begin position="1503"/>
        <end position="1515"/>
    </location>
</feature>
<dbReference type="GO" id="GO:0005769">
    <property type="term" value="C:early endosome"/>
    <property type="evidence" value="ECO:0007669"/>
    <property type="project" value="TreeGrafter"/>
</dbReference>
<evidence type="ECO:0000256" key="2">
    <source>
        <dbReference type="SAM" id="MobiDB-lite"/>
    </source>
</evidence>
<feature type="compositionally biased region" description="Polar residues" evidence="2">
    <location>
        <begin position="1021"/>
        <end position="1031"/>
    </location>
</feature>
<feature type="region of interest" description="Disordered" evidence="2">
    <location>
        <begin position="1"/>
        <end position="72"/>
    </location>
</feature>
<protein>
    <recommendedName>
        <fullName evidence="3">VPS9 domain-containing protein</fullName>
    </recommendedName>
</protein>
<dbReference type="Pfam" id="PF02204">
    <property type="entry name" value="VPS9"/>
    <property type="match status" value="1"/>
</dbReference>
<feature type="domain" description="VPS9" evidence="3">
    <location>
        <begin position="618"/>
        <end position="796"/>
    </location>
</feature>
<dbReference type="InterPro" id="IPR003123">
    <property type="entry name" value="VPS9"/>
</dbReference>
<feature type="compositionally biased region" description="Polar residues" evidence="2">
    <location>
        <begin position="940"/>
        <end position="949"/>
    </location>
</feature>
<dbReference type="EMBL" id="OOIP01000011">
    <property type="protein sequence ID" value="SPO38859.1"/>
    <property type="molecule type" value="Genomic_DNA"/>
</dbReference>
<feature type="compositionally biased region" description="Low complexity" evidence="2">
    <location>
        <begin position="1402"/>
        <end position="1416"/>
    </location>
</feature>
<comment type="similarity">
    <text evidence="1">Belongs to the UPF0507 family.</text>
</comment>
<feature type="region of interest" description="Disordered" evidence="2">
    <location>
        <begin position="1459"/>
        <end position="1478"/>
    </location>
</feature>
<dbReference type="PANTHER" id="PTHR24170:SF1">
    <property type="entry name" value="DOMAIN PROTEIN, PUTATIVE (AFU_ORTHOLOGUE AFUA_1G09870)-RELATED"/>
    <property type="match status" value="1"/>
</dbReference>
<feature type="compositionally biased region" description="Basic and acidic residues" evidence="2">
    <location>
        <begin position="1094"/>
        <end position="1110"/>
    </location>
</feature>
<proteinExistence type="inferred from homology"/>
<dbReference type="GO" id="GO:0030133">
    <property type="term" value="C:transport vesicle"/>
    <property type="evidence" value="ECO:0007669"/>
    <property type="project" value="TreeGrafter"/>
</dbReference>
<dbReference type="GO" id="GO:0045022">
    <property type="term" value="P:early endosome to late endosome transport"/>
    <property type="evidence" value="ECO:0007669"/>
    <property type="project" value="TreeGrafter"/>
</dbReference>
<feature type="region of interest" description="Disordered" evidence="2">
    <location>
        <begin position="369"/>
        <end position="410"/>
    </location>
</feature>
<feature type="region of interest" description="Disordered" evidence="2">
    <location>
        <begin position="1080"/>
        <end position="1168"/>
    </location>
</feature>
<accession>A0A5C3F602</accession>
<organism evidence="4 5">
    <name type="scientific">Pseudozyma flocculosa</name>
    <dbReference type="NCBI Taxonomy" id="84751"/>
    <lineage>
        <taxon>Eukaryota</taxon>
        <taxon>Fungi</taxon>
        <taxon>Dikarya</taxon>
        <taxon>Basidiomycota</taxon>
        <taxon>Ustilaginomycotina</taxon>
        <taxon>Ustilaginomycetes</taxon>
        <taxon>Ustilaginales</taxon>
        <taxon>Ustilaginaceae</taxon>
        <taxon>Pseudozyma</taxon>
    </lineage>
</organism>
<dbReference type="InterPro" id="IPR037191">
    <property type="entry name" value="VPS9_dom_sf"/>
</dbReference>
<dbReference type="Gene3D" id="1.20.1050.80">
    <property type="entry name" value="VPS9 domain"/>
    <property type="match status" value="1"/>
</dbReference>
<reference evidence="4 5" key="1">
    <citation type="submission" date="2018-03" db="EMBL/GenBank/DDBJ databases">
        <authorList>
            <person name="Guldener U."/>
        </authorList>
    </citation>
    <scope>NUCLEOTIDE SEQUENCE [LARGE SCALE GENOMIC DNA]</scope>
    <source>
        <strain evidence="4 5">DAOM196992</strain>
    </source>
</reference>
<feature type="compositionally biased region" description="Low complexity" evidence="2">
    <location>
        <begin position="873"/>
        <end position="891"/>
    </location>
</feature>
<dbReference type="GO" id="GO:0005085">
    <property type="term" value="F:guanyl-nucleotide exchange factor activity"/>
    <property type="evidence" value="ECO:0007669"/>
    <property type="project" value="TreeGrafter"/>
</dbReference>
<evidence type="ECO:0000259" key="3">
    <source>
        <dbReference type="PROSITE" id="PS51205"/>
    </source>
</evidence>
<dbReference type="GO" id="GO:0005886">
    <property type="term" value="C:plasma membrane"/>
    <property type="evidence" value="ECO:0007669"/>
    <property type="project" value="TreeGrafter"/>
</dbReference>
<dbReference type="Proteomes" id="UP000323386">
    <property type="component" value="Unassembled WGS sequence"/>
</dbReference>
<feature type="region of interest" description="Disordered" evidence="2">
    <location>
        <begin position="844"/>
        <end position="1068"/>
    </location>
</feature>
<sequence>MASAFTKLFLPSHRKRNSISSAKRPETQPASLQPPQHPPPSGRKSFASVRPSFQASIQEDEPSQFGLPSRHHAGFLTTDSLNAPHIPPADDLTARRDSFGFDPDCRPSVLPLRDSDPAAQLSDCDAVQAPSIAAASAFDNACRPPEDDDDDLDDNPIFLRLSEDVRLQPDWDAARLVLVPLCRCLLMAELSEQACLEDDTYIALHAFAPSRLFRDQFASVRSTLTDRHSSKAETSSASQDPAQSTSEASELGAQRGSWDQLAITATLLPDQRAVNVSISRSASASSKAHGYGPLQTPRSEERKLRIVAETTVYRTVPVAPDPQAPMISPVRPSASSGFEVVSRANPAKPPPKQEKVKVRVISVDEVLVPPSMAPSHSDGGSALATPSSAAGGSGTQHLQPGSVASRNAGSADDDAPIDIAGDLTISSVAAGTLSDAVLSAIPVTRSFAMDLRLLLSPPTELTTLAAPFAAAFDALSSAALEFCFAFVFVKGFEQYNVNRIRRGIFQKAWRVLLETLAAERGRGSQGAASTRPSELSSDASQRLQEVLENVVLGYVHDKVYGSAADQLAEVDQSLEELLALYESCGVSLVELGVYVPTLRHRPGRLEGAVMTLRNGLLAHRPEELDDALASADRTGLLQVLDAGCPRDDPDSASGSDSGLDLACTMAASLDLAAHPPRAIKGSGYPPINVRTPRETMQALKATIDEVGLAVQRSHLASSRTSLAATLEQAPLLSTDDLLPVLAYVVIKAQPAKLASCLHYAKTFKLIEPGQFDLSWALVTFEAVVEYLKGDPLGLRRGGATTLDAFGFRTGGTASRHGSIGDASMRSLPSRHKLSSGTIAAASQYHTVSMSRQSSDARDRRASMPLGSPDGTWSPTSPMSPSGSSSGAPFPANGLGYFPRTAAPAAGTADPSTQASDPAFDGGASPLLHQDDFKMPGMPASSVSGRPSSRTWHRPGSFYGNVDGSASRDTLADSPRTGPQTQPLSRQSSTRSRTISLNAGSGSELQIRPQIVRSGRRPHGASVSQIDLSQIGPSMERSGSSNGGRSVRVVGSPSLATASPPTASRRKSMDSWTALSIFGGGFGGGVSGSAARSSSSEERGSLDVHSDDRPVVRRVGAARPHSFAESAGSSDGNGFQGNASSSSISWLPWAAEGGSNRRPGTPGTSSIASAEGILDSASIYSGVTRSASGSGFASIHAAVAQQSQSSSAETPSSAGEPGTPSIGASHSRRAPSIRSNSSLSSAPGADDLSAALAEAAATSPHTMAGQLQAAQSTSQLRVPSNRKRYRARFLSNAGSSAPAAPSPATVTREATAGDIHRAGDRRSFGSLSAVMASDAVAAVAASESSSQALGQMLSSSTTPDVEAHASPIVSGHLDPTWTARDDRLIPPFFRLQVPSPVKEISDPLATPSPTIASPTPAGGHSPTLELRGNPALPGAASLPLLLSNNNTNITLEGALGAQTAAGDKENGGGEGPVPTPYHTPAEFDLGIFADISSSASVNAATTTLLDSHSPSPSHSHQAPGLDLSSLLSHSHSTFKRRAARGGPASASS</sequence>
<feature type="compositionally biased region" description="Polar residues" evidence="2">
    <location>
        <begin position="384"/>
        <end position="407"/>
    </location>
</feature>
<dbReference type="InterPro" id="IPR051248">
    <property type="entry name" value="UPF0507/Ank_repeat_27"/>
</dbReference>
<gene>
    <name evidence="4" type="ORF">PSFLO_04338</name>
</gene>
<feature type="compositionally biased region" description="Low complexity" evidence="2">
    <location>
        <begin position="1036"/>
        <end position="1053"/>
    </location>
</feature>
<feature type="region of interest" description="Disordered" evidence="2">
    <location>
        <begin position="225"/>
        <end position="253"/>
    </location>
</feature>
<dbReference type="OrthoDB" id="411646at2759"/>
<feature type="region of interest" description="Disordered" evidence="2">
    <location>
        <begin position="1399"/>
        <end position="1424"/>
    </location>
</feature>
<feature type="compositionally biased region" description="Low complexity" evidence="2">
    <location>
        <begin position="1195"/>
        <end position="1213"/>
    </location>
</feature>
<evidence type="ECO:0000313" key="5">
    <source>
        <dbReference type="Proteomes" id="UP000323386"/>
    </source>
</evidence>